<dbReference type="EMBL" id="JASDAP010000004">
    <property type="protein sequence ID" value="KAK1904758.1"/>
    <property type="molecule type" value="Genomic_DNA"/>
</dbReference>
<feature type="region of interest" description="Disordered" evidence="1">
    <location>
        <begin position="1"/>
        <end position="35"/>
    </location>
</feature>
<proteinExistence type="predicted"/>
<feature type="compositionally biased region" description="Basic residues" evidence="1">
    <location>
        <begin position="18"/>
        <end position="35"/>
    </location>
</feature>
<keyword evidence="3" id="KW-1185">Reference proteome</keyword>
<comment type="caution">
    <text evidence="2">The sequence shown here is derived from an EMBL/GenBank/DDBJ whole genome shotgun (WGS) entry which is preliminary data.</text>
</comment>
<evidence type="ECO:0000313" key="2">
    <source>
        <dbReference type="EMBL" id="KAK1904758.1"/>
    </source>
</evidence>
<accession>A0AAD9FG64</accession>
<organism evidence="2 3">
    <name type="scientific">Dissostichus eleginoides</name>
    <name type="common">Patagonian toothfish</name>
    <name type="synonym">Dissostichus amissus</name>
    <dbReference type="NCBI Taxonomy" id="100907"/>
    <lineage>
        <taxon>Eukaryota</taxon>
        <taxon>Metazoa</taxon>
        <taxon>Chordata</taxon>
        <taxon>Craniata</taxon>
        <taxon>Vertebrata</taxon>
        <taxon>Euteleostomi</taxon>
        <taxon>Actinopterygii</taxon>
        <taxon>Neopterygii</taxon>
        <taxon>Teleostei</taxon>
        <taxon>Neoteleostei</taxon>
        <taxon>Acanthomorphata</taxon>
        <taxon>Eupercaria</taxon>
        <taxon>Perciformes</taxon>
        <taxon>Notothenioidei</taxon>
        <taxon>Nototheniidae</taxon>
        <taxon>Dissostichus</taxon>
    </lineage>
</organism>
<keyword evidence="2" id="KW-0378">Hydrolase</keyword>
<name>A0AAD9FG64_DISEL</name>
<feature type="non-terminal residue" evidence="2">
    <location>
        <position position="1"/>
    </location>
</feature>
<feature type="region of interest" description="Disordered" evidence="1">
    <location>
        <begin position="76"/>
        <end position="161"/>
    </location>
</feature>
<protein>
    <submittedName>
        <fullName evidence="2">RNA helicase SDE3</fullName>
    </submittedName>
</protein>
<sequence>SQGPRARQPTRRAEVKRQKYQYKKRSRTMKAAQMRRKQLWTVNVRDKEQKIPSLSALSSDQGYKMCDVEWRRMYDKFPSHETTTNDEAEDGLEKTHSREKERAEKKKRSGNKKGALKGSKPTKPKKKVLSSSSEESDFPIPLSDATHYESSDVQSDDDDGDKDLSAGDFVIVKFAGKKSKSYNYVGLVENVEGDEISAKFLKQSCKRSVDGKPIFTFRENDEGVIPRGDVRKKLPSPQKLGGTARREYKFTFPCSIDKWDVQ</sequence>
<reference evidence="2" key="1">
    <citation type="submission" date="2023-04" db="EMBL/GenBank/DDBJ databases">
        <title>Chromosome-level genome of Chaenocephalus aceratus.</title>
        <authorList>
            <person name="Park H."/>
        </authorList>
    </citation>
    <scope>NUCLEOTIDE SEQUENCE</scope>
    <source>
        <strain evidence="2">DE</strain>
        <tissue evidence="2">Muscle</tissue>
    </source>
</reference>
<feature type="compositionally biased region" description="Basic residues" evidence="1">
    <location>
        <begin position="105"/>
        <end position="128"/>
    </location>
</feature>
<dbReference type="Proteomes" id="UP001228049">
    <property type="component" value="Unassembled WGS sequence"/>
</dbReference>
<feature type="compositionally biased region" description="Basic and acidic residues" evidence="1">
    <location>
        <begin position="91"/>
        <end position="104"/>
    </location>
</feature>
<dbReference type="AlphaFoldDB" id="A0AAD9FG64"/>
<keyword evidence="2" id="KW-0547">Nucleotide-binding</keyword>
<evidence type="ECO:0000256" key="1">
    <source>
        <dbReference type="SAM" id="MobiDB-lite"/>
    </source>
</evidence>
<gene>
    <name evidence="2" type="ORF">KUDE01_011939</name>
</gene>
<dbReference type="GO" id="GO:0004386">
    <property type="term" value="F:helicase activity"/>
    <property type="evidence" value="ECO:0007669"/>
    <property type="project" value="UniProtKB-KW"/>
</dbReference>
<evidence type="ECO:0000313" key="3">
    <source>
        <dbReference type="Proteomes" id="UP001228049"/>
    </source>
</evidence>
<keyword evidence="2" id="KW-0067">ATP-binding</keyword>
<keyword evidence="2" id="KW-0347">Helicase</keyword>